<dbReference type="CDD" id="cd04181">
    <property type="entry name" value="NTP_transferase"/>
    <property type="match status" value="1"/>
</dbReference>
<sequence length="334" mass="36441">MKLIIPMAGRGTRLRPHSITVPKPLVAVAGKPIVARLVEDLAKACPEPIDEIAFIIGDFGEQVEDDLKALAQSLGAKGSIYQQTEKLGTAHAILCAKESLQGPVIVAFADTLFQSNFKLNMEEDGLIWVKKVADPSAYGVVKLDQDGYVTDFVEKPSTFVSDLAIVGIYYFQSAKNLEKELQYLVDNNIMDRGEYQLTNALENMKNKGLQFSTSRIDEWLDCGNKKAVVHANQRVLEIKEDAAQIASDLQQSNSVVIPPCFIGEGVVLENAVVGPHASIGKGSLIRNSIVQNSLIQENSQVEDAVLRDTMLGAHVKYKGQAQALSLGDYSEYSC</sequence>
<protein>
    <submittedName>
        <fullName evidence="2">dTDP-glucose pyrophosphorylase</fullName>
    </submittedName>
</protein>
<feature type="domain" description="Nucleotidyl transferase" evidence="1">
    <location>
        <begin position="4"/>
        <end position="236"/>
    </location>
</feature>
<dbReference type="InterPro" id="IPR029044">
    <property type="entry name" value="Nucleotide-diphossugar_trans"/>
</dbReference>
<dbReference type="OrthoDB" id="9803871at2"/>
<evidence type="ECO:0000259" key="1">
    <source>
        <dbReference type="Pfam" id="PF00483"/>
    </source>
</evidence>
<gene>
    <name evidence="2" type="ORF">SapgrDRAFT_3377</name>
</gene>
<dbReference type="EMBL" id="JH719942">
    <property type="protein sequence ID" value="EJF55017.1"/>
    <property type="molecule type" value="Genomic_DNA"/>
</dbReference>
<dbReference type="RefSeq" id="WP_002661013.1">
    <property type="nucleotide sequence ID" value="NZ_JH719942.1"/>
</dbReference>
<dbReference type="Proteomes" id="UP000005113">
    <property type="component" value="Unassembled WGS sequence"/>
</dbReference>
<dbReference type="Gene3D" id="2.160.10.10">
    <property type="entry name" value="Hexapeptide repeat proteins"/>
    <property type="match status" value="1"/>
</dbReference>
<organism evidence="2 3">
    <name type="scientific">Saprospira grandis DSM 2844</name>
    <dbReference type="NCBI Taxonomy" id="694433"/>
    <lineage>
        <taxon>Bacteria</taxon>
        <taxon>Pseudomonadati</taxon>
        <taxon>Bacteroidota</taxon>
        <taxon>Saprospiria</taxon>
        <taxon>Saprospirales</taxon>
        <taxon>Saprospiraceae</taxon>
        <taxon>Saprospira</taxon>
    </lineage>
</organism>
<dbReference type="HOGENOM" id="CLU_029499_0_1_10"/>
<dbReference type="InterPro" id="IPR050486">
    <property type="entry name" value="Mannose-1P_guanyltransferase"/>
</dbReference>
<accession>J0PBJ5</accession>
<evidence type="ECO:0000313" key="2">
    <source>
        <dbReference type="EMBL" id="EJF55017.1"/>
    </source>
</evidence>
<name>J0PBJ5_9BACT</name>
<dbReference type="Pfam" id="PF00483">
    <property type="entry name" value="NTP_transferase"/>
    <property type="match status" value="1"/>
</dbReference>
<dbReference type="AlphaFoldDB" id="J0PBJ5"/>
<proteinExistence type="predicted"/>
<dbReference type="InterPro" id="IPR005835">
    <property type="entry name" value="NTP_transferase_dom"/>
</dbReference>
<reference evidence="3" key="1">
    <citation type="journal article" date="2012" name="Stand. Genomic Sci.">
        <title>Permanent draft genome sequence of the gliding predator Saprospira grandis strain Sa g1 (= HR1).</title>
        <authorList>
            <person name="Mavromatis K."/>
            <person name="Chertkov O."/>
            <person name="Lapidus A."/>
            <person name="Nolan M."/>
            <person name="Lucas S."/>
            <person name="Tice H."/>
            <person name="Del Rio T.G."/>
            <person name="Cheng J.F."/>
            <person name="Han C."/>
            <person name="Tapia R."/>
            <person name="Bruce D."/>
            <person name="Goodwin L.A."/>
            <person name="Pitluck S."/>
            <person name="Huntemann M."/>
            <person name="Liolios K."/>
            <person name="Pagani I."/>
            <person name="Ivanova N."/>
            <person name="Mikhailova N."/>
            <person name="Pati A."/>
            <person name="Chen A."/>
            <person name="Palaniappan K."/>
            <person name="Land M."/>
            <person name="Brambilla E.M."/>
            <person name="Rohde M."/>
            <person name="Spring S."/>
            <person name="Goker M."/>
            <person name="Detter J.C."/>
            <person name="Bristow J."/>
            <person name="Eisen J.A."/>
            <person name="Markowitz V."/>
            <person name="Hugenholtz P."/>
            <person name="Kyrpides N.C."/>
            <person name="Klenk H.P."/>
            <person name="Woyke T."/>
        </authorList>
    </citation>
    <scope>NUCLEOTIDE SEQUENCE [LARGE SCALE GENOMIC DNA]</scope>
    <source>
        <strain evidence="3">DSM 2844</strain>
    </source>
</reference>
<dbReference type="SUPFAM" id="SSF53448">
    <property type="entry name" value="Nucleotide-diphospho-sugar transferases"/>
    <property type="match status" value="1"/>
</dbReference>
<dbReference type="PANTHER" id="PTHR22572">
    <property type="entry name" value="SUGAR-1-PHOSPHATE GUANYL TRANSFERASE"/>
    <property type="match status" value="1"/>
</dbReference>
<evidence type="ECO:0000313" key="3">
    <source>
        <dbReference type="Proteomes" id="UP000005113"/>
    </source>
</evidence>
<dbReference type="Gene3D" id="3.90.550.10">
    <property type="entry name" value="Spore Coat Polysaccharide Biosynthesis Protein SpsA, Chain A"/>
    <property type="match status" value="1"/>
</dbReference>